<gene>
    <name evidence="3" type="ORF">PAC_12712</name>
</gene>
<evidence type="ECO:0000313" key="4">
    <source>
        <dbReference type="Proteomes" id="UP000184330"/>
    </source>
</evidence>
<organism evidence="3 4">
    <name type="scientific">Phialocephala subalpina</name>
    <dbReference type="NCBI Taxonomy" id="576137"/>
    <lineage>
        <taxon>Eukaryota</taxon>
        <taxon>Fungi</taxon>
        <taxon>Dikarya</taxon>
        <taxon>Ascomycota</taxon>
        <taxon>Pezizomycotina</taxon>
        <taxon>Leotiomycetes</taxon>
        <taxon>Helotiales</taxon>
        <taxon>Mollisiaceae</taxon>
        <taxon>Phialocephala</taxon>
        <taxon>Phialocephala fortinii species complex</taxon>
    </lineage>
</organism>
<dbReference type="OrthoDB" id="291007at2759"/>
<feature type="region of interest" description="Disordered" evidence="1">
    <location>
        <begin position="20"/>
        <end position="39"/>
    </location>
</feature>
<feature type="chain" id="PRO_5009875260" description="Small secreted protein" evidence="2">
    <location>
        <begin position="19"/>
        <end position="106"/>
    </location>
</feature>
<evidence type="ECO:0000313" key="3">
    <source>
        <dbReference type="EMBL" id="CZR62815.1"/>
    </source>
</evidence>
<sequence>MYFSKISTLAALFASAVATPSPAAPPPSSPSAAKEGSQQSCTFDSGVTFTWNIESTAWSQPDYALVGTGSNSFHDMNICKNDAQTRYLYTDGSGNSCYSIYYRLDQ</sequence>
<evidence type="ECO:0000256" key="2">
    <source>
        <dbReference type="SAM" id="SignalP"/>
    </source>
</evidence>
<reference evidence="3 4" key="1">
    <citation type="submission" date="2016-03" db="EMBL/GenBank/DDBJ databases">
        <authorList>
            <person name="Ploux O."/>
        </authorList>
    </citation>
    <scope>NUCLEOTIDE SEQUENCE [LARGE SCALE GENOMIC DNA]</scope>
    <source>
        <strain evidence="3 4">UAMH 11012</strain>
    </source>
</reference>
<accession>A0A1L7XCR8</accession>
<proteinExistence type="predicted"/>
<evidence type="ECO:0008006" key="5">
    <source>
        <dbReference type="Google" id="ProtNLM"/>
    </source>
</evidence>
<evidence type="ECO:0000256" key="1">
    <source>
        <dbReference type="SAM" id="MobiDB-lite"/>
    </source>
</evidence>
<protein>
    <recommendedName>
        <fullName evidence="5">Small secreted protein</fullName>
    </recommendedName>
</protein>
<feature type="signal peptide" evidence="2">
    <location>
        <begin position="1"/>
        <end position="18"/>
    </location>
</feature>
<name>A0A1L7XCR8_9HELO</name>
<keyword evidence="2" id="KW-0732">Signal</keyword>
<dbReference type="AlphaFoldDB" id="A0A1L7XCR8"/>
<keyword evidence="4" id="KW-1185">Reference proteome</keyword>
<dbReference type="Proteomes" id="UP000184330">
    <property type="component" value="Unassembled WGS sequence"/>
</dbReference>
<dbReference type="EMBL" id="FJOG01000022">
    <property type="protein sequence ID" value="CZR62815.1"/>
    <property type="molecule type" value="Genomic_DNA"/>
</dbReference>